<keyword evidence="10 13" id="KW-0067">ATP-binding</keyword>
<evidence type="ECO:0000313" key="16">
    <source>
        <dbReference type="EMBL" id="QCX48781.1"/>
    </source>
</evidence>
<evidence type="ECO:0000256" key="1">
    <source>
        <dbReference type="ARBA" id="ARBA00002274"/>
    </source>
</evidence>
<dbReference type="PATRIC" id="fig|305.106.peg.4273"/>
<evidence type="ECO:0000256" key="4">
    <source>
        <dbReference type="ARBA" id="ARBA00016436"/>
    </source>
</evidence>
<evidence type="ECO:0000256" key="12">
    <source>
        <dbReference type="ARBA" id="ARBA00029757"/>
    </source>
</evidence>
<dbReference type="AlphaFoldDB" id="A0A0S4TQZ2"/>
<dbReference type="NCBIfam" id="TIGR00682">
    <property type="entry name" value="lpxK"/>
    <property type="match status" value="1"/>
</dbReference>
<dbReference type="EC" id="2.7.1.130" evidence="3 13"/>
<reference evidence="15" key="1">
    <citation type="submission" date="2015-10" db="EMBL/GenBank/DDBJ databases">
        <authorList>
            <person name="Gilbert D.G."/>
        </authorList>
    </citation>
    <scope>NUCLEOTIDE SEQUENCE</scope>
    <source>
        <strain evidence="15">Phyl III-seqv23</strain>
    </source>
</reference>
<dbReference type="HAMAP" id="MF_00409">
    <property type="entry name" value="LpxK"/>
    <property type="match status" value="1"/>
</dbReference>
<evidence type="ECO:0000256" key="9">
    <source>
        <dbReference type="ARBA" id="ARBA00022777"/>
    </source>
</evidence>
<keyword evidence="14" id="KW-0472">Membrane</keyword>
<keyword evidence="14" id="KW-0812">Transmembrane</keyword>
<name>A0A0S4TQZ2_RALSL</name>
<dbReference type="Proteomes" id="UP000310553">
    <property type="component" value="Chromosome"/>
</dbReference>
<evidence type="ECO:0000256" key="11">
    <source>
        <dbReference type="ARBA" id="ARBA00023098"/>
    </source>
</evidence>
<evidence type="ECO:0000256" key="2">
    <source>
        <dbReference type="ARBA" id="ARBA00004870"/>
    </source>
</evidence>
<dbReference type="UniPathway" id="UPA00359">
    <property type="reaction ID" value="UER00482"/>
</dbReference>
<evidence type="ECO:0000313" key="15">
    <source>
        <dbReference type="EMBL" id="CUV12430.1"/>
    </source>
</evidence>
<dbReference type="InterPro" id="IPR003758">
    <property type="entry name" value="LpxK"/>
</dbReference>
<proteinExistence type="inferred from homology"/>
<dbReference type="InterPro" id="IPR027417">
    <property type="entry name" value="P-loop_NTPase"/>
</dbReference>
<dbReference type="GO" id="GO:0005524">
    <property type="term" value="F:ATP binding"/>
    <property type="evidence" value="ECO:0007669"/>
    <property type="project" value="UniProtKB-UniRule"/>
</dbReference>
<dbReference type="PANTHER" id="PTHR42724">
    <property type="entry name" value="TETRAACYLDISACCHARIDE 4'-KINASE"/>
    <property type="match status" value="1"/>
</dbReference>
<evidence type="ECO:0000256" key="5">
    <source>
        <dbReference type="ARBA" id="ARBA00022516"/>
    </source>
</evidence>
<comment type="pathway">
    <text evidence="2 13">Glycolipid biosynthesis; lipid IV(A) biosynthesis; lipid IV(A) from (3R)-3-hydroxytetradecanoyl-[acyl-carrier-protein] and UDP-N-acetyl-alpha-D-glucosamine: step 6/6.</text>
</comment>
<evidence type="ECO:0000256" key="3">
    <source>
        <dbReference type="ARBA" id="ARBA00012071"/>
    </source>
</evidence>
<evidence type="ECO:0000256" key="8">
    <source>
        <dbReference type="ARBA" id="ARBA00022741"/>
    </source>
</evidence>
<evidence type="ECO:0000256" key="10">
    <source>
        <dbReference type="ARBA" id="ARBA00022840"/>
    </source>
</evidence>
<keyword evidence="9 13" id="KW-0418">Kinase</keyword>
<dbReference type="GO" id="GO:0009245">
    <property type="term" value="P:lipid A biosynthetic process"/>
    <property type="evidence" value="ECO:0007669"/>
    <property type="project" value="UniProtKB-UniRule"/>
</dbReference>
<dbReference type="PANTHER" id="PTHR42724:SF1">
    <property type="entry name" value="TETRAACYLDISACCHARIDE 4'-KINASE, MITOCHONDRIAL-RELATED"/>
    <property type="match status" value="1"/>
</dbReference>
<keyword evidence="7 13" id="KW-0808">Transferase</keyword>
<evidence type="ECO:0000313" key="17">
    <source>
        <dbReference type="Proteomes" id="UP000310553"/>
    </source>
</evidence>
<keyword evidence="8 13" id="KW-0547">Nucleotide-binding</keyword>
<comment type="function">
    <text evidence="1 13">Transfers the gamma-phosphate of ATP to the 4'-position of a tetraacyldisaccharide 1-phosphate intermediate (termed DS-1-P) to form tetraacyldisaccharide 1,4'-bis-phosphate (lipid IVA).</text>
</comment>
<feature type="binding site" evidence="13">
    <location>
        <begin position="65"/>
        <end position="72"/>
    </location>
    <ligand>
        <name>ATP</name>
        <dbReference type="ChEBI" id="CHEBI:30616"/>
    </ligand>
</feature>
<dbReference type="GO" id="GO:0009244">
    <property type="term" value="P:lipopolysaccharide core region biosynthetic process"/>
    <property type="evidence" value="ECO:0007669"/>
    <property type="project" value="TreeGrafter"/>
</dbReference>
<evidence type="ECO:0000256" key="6">
    <source>
        <dbReference type="ARBA" id="ARBA00022556"/>
    </source>
</evidence>
<dbReference type="EMBL" id="CP039339">
    <property type="protein sequence ID" value="QCX48781.1"/>
    <property type="molecule type" value="Genomic_DNA"/>
</dbReference>
<sequence length="349" mass="38458">MPVAQHRLASFVTRQWQRRGWFARMLWPLSLLFGAVSGLRRRLFRWGWLRSVRLPVPVVVVGNVTVGGAGKTPAVIALASALADAGLRPGIVSRGYGAQLKHPRPVREHSRAEDVGDEPLLIARATDLPVWVYPDRVLCAQTLLASHPGCNVIVCDDGLQHYRLRRDIEIVVFDLRMGGNGFLLPAGPLREPMTRRRDATLINDPNYRATPDRPDIYGMRLDLQDAYNLADPALRRPLSQFARLSGDQLLAAAGIGNPERFFASLRAAGLQPATLPLPDHYDFADNPFTDAGAETILITEKDAVKCGHLDDPRIWVVPTTPVVDAALVEQVCRRVRALADRSTSQAGAQ</sequence>
<keyword evidence="5 13" id="KW-0444">Lipid biosynthesis</keyword>
<evidence type="ECO:0000256" key="13">
    <source>
        <dbReference type="HAMAP-Rule" id="MF_00409"/>
    </source>
</evidence>
<dbReference type="SUPFAM" id="SSF52540">
    <property type="entry name" value="P-loop containing nucleoside triphosphate hydrolases"/>
    <property type="match status" value="1"/>
</dbReference>
<feature type="transmembrane region" description="Helical" evidence="14">
    <location>
        <begin position="20"/>
        <end position="39"/>
    </location>
</feature>
<keyword evidence="11 13" id="KW-0443">Lipid metabolism</keyword>
<comment type="similarity">
    <text evidence="13">Belongs to the LpxK family.</text>
</comment>
<keyword evidence="14" id="KW-1133">Transmembrane helix</keyword>
<evidence type="ECO:0000256" key="14">
    <source>
        <dbReference type="SAM" id="Phobius"/>
    </source>
</evidence>
<dbReference type="GO" id="GO:0009029">
    <property type="term" value="F:lipid-A 4'-kinase activity"/>
    <property type="evidence" value="ECO:0007669"/>
    <property type="project" value="UniProtKB-UniRule"/>
</dbReference>
<accession>A0A0S4TQZ2</accession>
<evidence type="ECO:0000256" key="7">
    <source>
        <dbReference type="ARBA" id="ARBA00022679"/>
    </source>
</evidence>
<protein>
    <recommendedName>
        <fullName evidence="4 13">Tetraacyldisaccharide 4'-kinase</fullName>
        <ecNumber evidence="3 13">2.7.1.130</ecNumber>
    </recommendedName>
    <alternativeName>
        <fullName evidence="12 13">Lipid A 4'-kinase</fullName>
    </alternativeName>
</protein>
<reference evidence="16 17" key="2">
    <citation type="submission" date="2019-04" db="EMBL/GenBank/DDBJ databases">
        <title>Complete Genome of UW386 and Higher Quality Genome of UW700.</title>
        <authorList>
            <person name="Jacobs J."/>
            <person name="Perez A."/>
            <person name="Steidl O."/>
            <person name="Allen C."/>
        </authorList>
    </citation>
    <scope>NUCLEOTIDE SEQUENCE [LARGE SCALE GENOMIC DNA]</scope>
    <source>
        <strain evidence="16 17">UW386</strain>
    </source>
</reference>
<organism evidence="15">
    <name type="scientific">Ralstonia solanacearum</name>
    <name type="common">Pseudomonas solanacearum</name>
    <dbReference type="NCBI Taxonomy" id="305"/>
    <lineage>
        <taxon>Bacteria</taxon>
        <taxon>Pseudomonadati</taxon>
        <taxon>Pseudomonadota</taxon>
        <taxon>Betaproteobacteria</taxon>
        <taxon>Burkholderiales</taxon>
        <taxon>Burkholderiaceae</taxon>
        <taxon>Ralstonia</taxon>
        <taxon>Ralstonia solanacearum species complex</taxon>
    </lineage>
</organism>
<dbReference type="GO" id="GO:0005886">
    <property type="term" value="C:plasma membrane"/>
    <property type="evidence" value="ECO:0007669"/>
    <property type="project" value="TreeGrafter"/>
</dbReference>
<dbReference type="Pfam" id="PF02606">
    <property type="entry name" value="LpxK"/>
    <property type="match status" value="1"/>
</dbReference>
<keyword evidence="6 13" id="KW-0441">Lipid A biosynthesis</keyword>
<dbReference type="EMBL" id="LN899819">
    <property type="protein sequence ID" value="CUV12430.1"/>
    <property type="molecule type" value="Genomic_DNA"/>
</dbReference>
<comment type="catalytic activity">
    <reaction evidence="13">
        <text>a lipid A disaccharide + ATP = a lipid IVA + ADP + H(+)</text>
        <dbReference type="Rhea" id="RHEA:67840"/>
        <dbReference type="ChEBI" id="CHEBI:15378"/>
        <dbReference type="ChEBI" id="CHEBI:30616"/>
        <dbReference type="ChEBI" id="CHEBI:176343"/>
        <dbReference type="ChEBI" id="CHEBI:176425"/>
        <dbReference type="ChEBI" id="CHEBI:456216"/>
        <dbReference type="EC" id="2.7.1.130"/>
    </reaction>
</comment>
<gene>
    <name evidence="13 15" type="primary">lpxK</name>
    <name evidence="16" type="ORF">E7Z57_06500</name>
    <name evidence="15" type="ORF">RUN39_v1_350044</name>
</gene>